<feature type="transmembrane region" description="Helical" evidence="2">
    <location>
        <begin position="573"/>
        <end position="589"/>
    </location>
</feature>
<evidence type="ECO:0000313" key="4">
    <source>
        <dbReference type="Proteomes" id="UP001189429"/>
    </source>
</evidence>
<feature type="transmembrane region" description="Helical" evidence="2">
    <location>
        <begin position="609"/>
        <end position="634"/>
    </location>
</feature>
<dbReference type="EMBL" id="CAUYUJ010021508">
    <property type="protein sequence ID" value="CAK0905143.1"/>
    <property type="molecule type" value="Genomic_DNA"/>
</dbReference>
<evidence type="ECO:0000256" key="2">
    <source>
        <dbReference type="SAM" id="Phobius"/>
    </source>
</evidence>
<gene>
    <name evidence="3" type="ORF">PCOR1329_LOCUS80934</name>
</gene>
<sequence>MGDPTVLRESSLEELPGPPEEAALPAALPGDPAPARGGGAPPPEKKKPLPVALPPLEEVALPPARGDEPRPPPGPPPPAEECPRGGGPVSPRVREEPGGPGEARGGPEERQGRARERDGPAPAEGAVEGAAEAMAEAVAGRLREVVRRAVQEQVAELRAALPAALAQALAAASLEMPSRSPSGPRADTPSEQQSMVEVVPQRSGPRIDSPSDEGGLWAQMASPRDAPRVLRQSGKDKQNISEVRADFSDRRWTPSGARQGRRWQRWPENSARTSDSFCQWSFAYRQKSAPLVGKAKSLGLMSSCSGSSGSTLAMATSVGGLKCQLADQLLRYHRLLPEEDAPTSPHRLLFGRQHTNTSISSQRGDPFSGVMADGDGNGMLASGQGDNPCSSQSQSLRTLVTTVGSRLSDLNPLSEANQNQVEELRHRRVSELTSQFGSAGSDPSVAARVPALELLWVFGVLPPPGRHSVRLRRRSAASLYQALVCVLATLACFEMVAASLRMDASRGLRQFEHGVQTGLLSDMALAAGSLIGLLMVGAPFGSKSLRECIQLLLSISAADGTQLKLGKRMRRELVGLVLIWVAATAWRILESARSSHEIFSWKVLGVLSFALVSGVLLSLALTMICVCHALAIMIDNFCVHVSESQSCRRQIMIAAQEWNVLQAVLRKASRSIEYCFFTLQTASWFAVLFGYIDVTYGSDSLVVPGGLVLLGLSRIFYCAAAITDKCAQVPSLVNSLYSGHDVDSQRQYVVQYIMQSGAGFYVLGVRMDSAVTLKLAYVGGIISLGLMHRVLEASP</sequence>
<accession>A0ABN9XYX9</accession>
<feature type="transmembrane region" description="Helical" evidence="2">
    <location>
        <begin position="704"/>
        <end position="722"/>
    </location>
</feature>
<reference evidence="3" key="1">
    <citation type="submission" date="2023-10" db="EMBL/GenBank/DDBJ databases">
        <authorList>
            <person name="Chen Y."/>
            <person name="Shah S."/>
            <person name="Dougan E. K."/>
            <person name="Thang M."/>
            <person name="Chan C."/>
        </authorList>
    </citation>
    <scope>NUCLEOTIDE SEQUENCE [LARGE SCALE GENOMIC DNA]</scope>
</reference>
<proteinExistence type="predicted"/>
<dbReference type="Proteomes" id="UP001189429">
    <property type="component" value="Unassembled WGS sequence"/>
</dbReference>
<feature type="compositionally biased region" description="Basic and acidic residues" evidence="1">
    <location>
        <begin position="225"/>
        <end position="244"/>
    </location>
</feature>
<feature type="transmembrane region" description="Helical" evidence="2">
    <location>
        <begin position="479"/>
        <end position="500"/>
    </location>
</feature>
<comment type="caution">
    <text evidence="3">The sequence shown here is derived from an EMBL/GenBank/DDBJ whole genome shotgun (WGS) entry which is preliminary data.</text>
</comment>
<feature type="transmembrane region" description="Helical" evidence="2">
    <location>
        <begin position="674"/>
        <end position="692"/>
    </location>
</feature>
<evidence type="ECO:0008006" key="5">
    <source>
        <dbReference type="Google" id="ProtNLM"/>
    </source>
</evidence>
<feature type="region of interest" description="Disordered" evidence="1">
    <location>
        <begin position="1"/>
        <end position="129"/>
    </location>
</feature>
<feature type="region of interest" description="Disordered" evidence="1">
    <location>
        <begin position="175"/>
        <end position="244"/>
    </location>
</feature>
<keyword evidence="2" id="KW-0812">Transmembrane</keyword>
<keyword evidence="2" id="KW-0472">Membrane</keyword>
<feature type="compositionally biased region" description="Basic and acidic residues" evidence="1">
    <location>
        <begin position="105"/>
        <end position="119"/>
    </location>
</feature>
<protein>
    <recommendedName>
        <fullName evidence="5">Solute carrier family 40 protein</fullName>
    </recommendedName>
</protein>
<organism evidence="3 4">
    <name type="scientific">Prorocentrum cordatum</name>
    <dbReference type="NCBI Taxonomy" id="2364126"/>
    <lineage>
        <taxon>Eukaryota</taxon>
        <taxon>Sar</taxon>
        <taxon>Alveolata</taxon>
        <taxon>Dinophyceae</taxon>
        <taxon>Prorocentrales</taxon>
        <taxon>Prorocentraceae</taxon>
        <taxon>Prorocentrum</taxon>
    </lineage>
</organism>
<keyword evidence="2" id="KW-1133">Transmembrane helix</keyword>
<feature type="compositionally biased region" description="Low complexity" evidence="1">
    <location>
        <begin position="20"/>
        <end position="35"/>
    </location>
</feature>
<feature type="compositionally biased region" description="Low complexity" evidence="1">
    <location>
        <begin position="54"/>
        <end position="64"/>
    </location>
</feature>
<feature type="compositionally biased region" description="Pro residues" evidence="1">
    <location>
        <begin position="71"/>
        <end position="80"/>
    </location>
</feature>
<evidence type="ECO:0000313" key="3">
    <source>
        <dbReference type="EMBL" id="CAK0905143.1"/>
    </source>
</evidence>
<name>A0ABN9XYX9_9DINO</name>
<evidence type="ECO:0000256" key="1">
    <source>
        <dbReference type="SAM" id="MobiDB-lite"/>
    </source>
</evidence>
<feature type="compositionally biased region" description="Low complexity" evidence="1">
    <location>
        <begin position="120"/>
        <end position="129"/>
    </location>
</feature>
<keyword evidence="4" id="KW-1185">Reference proteome</keyword>